<gene>
    <name evidence="1" type="ORF">C5Q98_06180</name>
</gene>
<name>A0A2S0KP74_9FIRM</name>
<dbReference type="Proteomes" id="UP000237947">
    <property type="component" value="Chromosome"/>
</dbReference>
<dbReference type="InterPro" id="IPR024411">
    <property type="entry name" value="Tail_terminator_phage"/>
</dbReference>
<evidence type="ECO:0000313" key="1">
    <source>
        <dbReference type="EMBL" id="AVM42823.1"/>
    </source>
</evidence>
<sequence>MLLLKDLLEYMKTLFPDVEKWGIGLIDRNAPKVIGLYSRKGRLRPQAIGGASYDIKSVTLLVHWGRSYTEAEKQAYSIYRKLIETSSREQIGNHSCWFDIFSEPVCIDRDEHGNYEFVLDFDVYYKL</sequence>
<keyword evidence="2" id="KW-1185">Reference proteome</keyword>
<dbReference type="OrthoDB" id="1649230at2"/>
<protein>
    <recommendedName>
        <fullName evidence="3">DUF3168 domain-containing protein</fullName>
    </recommendedName>
</protein>
<dbReference type="Pfam" id="PF12691">
    <property type="entry name" value="Phage_tail_terminator_6"/>
    <property type="match status" value="1"/>
</dbReference>
<evidence type="ECO:0008006" key="3">
    <source>
        <dbReference type="Google" id="ProtNLM"/>
    </source>
</evidence>
<dbReference type="KEGG" id="fsa:C5Q98_06180"/>
<dbReference type="RefSeq" id="WP_106012773.1">
    <property type="nucleotide sequence ID" value="NZ_CP027226.1"/>
</dbReference>
<organism evidence="1 2">
    <name type="scientific">Fastidiosipila sanguinis</name>
    <dbReference type="NCBI Taxonomy" id="236753"/>
    <lineage>
        <taxon>Bacteria</taxon>
        <taxon>Bacillati</taxon>
        <taxon>Bacillota</taxon>
        <taxon>Clostridia</taxon>
        <taxon>Eubacteriales</taxon>
        <taxon>Oscillospiraceae</taxon>
        <taxon>Fastidiosipila</taxon>
    </lineage>
</organism>
<dbReference type="EMBL" id="CP027226">
    <property type="protein sequence ID" value="AVM42823.1"/>
    <property type="molecule type" value="Genomic_DNA"/>
</dbReference>
<reference evidence="2" key="1">
    <citation type="submission" date="2018-02" db="EMBL/GenBank/DDBJ databases">
        <authorList>
            <person name="Holder M.E."/>
            <person name="Ajami N.J."/>
            <person name="Petrosino J.F."/>
        </authorList>
    </citation>
    <scope>NUCLEOTIDE SEQUENCE [LARGE SCALE GENOMIC DNA]</scope>
    <source>
        <strain evidence="2">CCUG 47711</strain>
    </source>
</reference>
<evidence type="ECO:0000313" key="2">
    <source>
        <dbReference type="Proteomes" id="UP000237947"/>
    </source>
</evidence>
<accession>A0A2S0KP74</accession>
<dbReference type="AlphaFoldDB" id="A0A2S0KP74"/>
<proteinExistence type="predicted"/>